<dbReference type="KEGG" id="lpav:PLANPX_4890"/>
<feature type="transmembrane region" description="Helical" evidence="1">
    <location>
        <begin position="84"/>
        <end position="107"/>
    </location>
</feature>
<keyword evidence="1" id="KW-0472">Membrane</keyword>
<keyword evidence="1" id="KW-0812">Transmembrane</keyword>
<feature type="transmembrane region" description="Helical" evidence="1">
    <location>
        <begin position="55"/>
        <end position="77"/>
    </location>
</feature>
<reference evidence="3" key="1">
    <citation type="submission" date="2019-10" db="EMBL/GenBank/DDBJ databases">
        <title>Lacipirellula parvula gen. nov., sp. nov., representing a lineage of planctomycetes widespread in freshwater anoxic habitats, and description of the family Lacipirellulaceae.</title>
        <authorList>
            <person name="Dedysh S.N."/>
            <person name="Kulichevskaya I.S."/>
            <person name="Beletsky A.V."/>
            <person name="Rakitin A.L."/>
            <person name="Mardanov A.V."/>
            <person name="Ivanova A.A."/>
            <person name="Saltykova V.X."/>
            <person name="Rijpstra W.I.C."/>
            <person name="Sinninghe Damste J.S."/>
            <person name="Ravin N.V."/>
        </authorList>
    </citation>
    <scope>NUCLEOTIDE SEQUENCE [LARGE SCALE GENOMIC DNA]</scope>
    <source>
        <strain evidence="3">PX69</strain>
    </source>
</reference>
<dbReference type="EMBL" id="AP021861">
    <property type="protein sequence ID" value="BBO35278.1"/>
    <property type="molecule type" value="Genomic_DNA"/>
</dbReference>
<dbReference type="Proteomes" id="UP000326837">
    <property type="component" value="Chromosome"/>
</dbReference>
<accession>A0A5K7XFI8</accession>
<evidence type="ECO:0000256" key="1">
    <source>
        <dbReference type="SAM" id="Phobius"/>
    </source>
</evidence>
<evidence type="ECO:0000313" key="3">
    <source>
        <dbReference type="Proteomes" id="UP000326837"/>
    </source>
</evidence>
<organism evidence="2 3">
    <name type="scientific">Lacipirellula parvula</name>
    <dbReference type="NCBI Taxonomy" id="2650471"/>
    <lineage>
        <taxon>Bacteria</taxon>
        <taxon>Pseudomonadati</taxon>
        <taxon>Planctomycetota</taxon>
        <taxon>Planctomycetia</taxon>
        <taxon>Pirellulales</taxon>
        <taxon>Lacipirellulaceae</taxon>
        <taxon>Lacipirellula</taxon>
    </lineage>
</organism>
<evidence type="ECO:0000313" key="2">
    <source>
        <dbReference type="EMBL" id="BBO35278.1"/>
    </source>
</evidence>
<keyword evidence="3" id="KW-1185">Reference proteome</keyword>
<gene>
    <name evidence="2" type="ORF">PLANPX_4890</name>
</gene>
<name>A0A5K7XFI8_9BACT</name>
<dbReference type="InterPro" id="IPR007404">
    <property type="entry name" value="YdjM-like"/>
</dbReference>
<evidence type="ECO:0008006" key="4">
    <source>
        <dbReference type="Google" id="ProtNLM"/>
    </source>
</evidence>
<keyword evidence="1" id="KW-1133">Transmembrane helix</keyword>
<sequence>MTPVGHSLMGLAIGWIAVPAEFSRRAKIVALAAFVALANAPDWPLPGWGHDRYDISHSIFVTLGAITVVAAIATTWLRQTRYFSWRLIVGGAAAWLSHLLLDTFYFGRRGLAMFWPMSEARVSLPLPWFTVMQLKPLVSAHNARVFAIEAAFYGAILAAVIVWRWRRERGRRAL</sequence>
<feature type="transmembrane region" description="Helical" evidence="1">
    <location>
        <begin position="145"/>
        <end position="165"/>
    </location>
</feature>
<proteinExistence type="predicted"/>
<dbReference type="AlphaFoldDB" id="A0A5K7XFI8"/>
<protein>
    <recommendedName>
        <fullName evidence="4">Metal-dependent hydrolase</fullName>
    </recommendedName>
</protein>
<dbReference type="RefSeq" id="WP_152100688.1">
    <property type="nucleotide sequence ID" value="NZ_AP021861.1"/>
</dbReference>
<dbReference type="Pfam" id="PF04307">
    <property type="entry name" value="YdjM"/>
    <property type="match status" value="1"/>
</dbReference>